<comment type="subcellular location">
    <subcellularLocation>
        <location evidence="1">Cytoplasm</location>
    </subcellularLocation>
</comment>
<dbReference type="Gene3D" id="1.25.40.10">
    <property type="entry name" value="Tetratricopeptide repeat domain"/>
    <property type="match status" value="1"/>
</dbReference>
<evidence type="ECO:0000256" key="5">
    <source>
        <dbReference type="SAM" id="MobiDB-lite"/>
    </source>
</evidence>
<proteinExistence type="predicted"/>
<evidence type="ECO:0000259" key="6">
    <source>
        <dbReference type="Pfam" id="PF13877"/>
    </source>
</evidence>
<keyword evidence="3" id="KW-0677">Repeat</keyword>
<dbReference type="GO" id="GO:0031072">
    <property type="term" value="F:heat shock protein binding"/>
    <property type="evidence" value="ECO:0007669"/>
    <property type="project" value="TreeGrafter"/>
</dbReference>
<dbReference type="EMBL" id="OU899034">
    <property type="protein sequence ID" value="CAH1711404.1"/>
    <property type="molecule type" value="Genomic_DNA"/>
</dbReference>
<dbReference type="SMART" id="SM00028">
    <property type="entry name" value="TPR"/>
    <property type="match status" value="3"/>
</dbReference>
<evidence type="ECO:0000313" key="8">
    <source>
        <dbReference type="Proteomes" id="UP001154329"/>
    </source>
</evidence>
<dbReference type="GO" id="GO:0005829">
    <property type="term" value="C:cytosol"/>
    <property type="evidence" value="ECO:0007669"/>
    <property type="project" value="TreeGrafter"/>
</dbReference>
<accession>A0A9P0N9I1</accession>
<protein>
    <recommendedName>
        <fullName evidence="6">RNA-polymerase II-associated protein 3-like C-terminal domain-containing protein</fullName>
    </recommendedName>
</protein>
<feature type="region of interest" description="Disordered" evidence="5">
    <location>
        <begin position="113"/>
        <end position="137"/>
    </location>
</feature>
<dbReference type="InterPro" id="IPR025986">
    <property type="entry name" value="RPAP3-like_C"/>
</dbReference>
<dbReference type="SUPFAM" id="SSF48452">
    <property type="entry name" value="TPR-like"/>
    <property type="match status" value="1"/>
</dbReference>
<dbReference type="GO" id="GO:0005739">
    <property type="term" value="C:mitochondrion"/>
    <property type="evidence" value="ECO:0007669"/>
    <property type="project" value="TreeGrafter"/>
</dbReference>
<evidence type="ECO:0000256" key="3">
    <source>
        <dbReference type="ARBA" id="ARBA00022737"/>
    </source>
</evidence>
<dbReference type="InterPro" id="IPR019734">
    <property type="entry name" value="TPR_rpt"/>
</dbReference>
<keyword evidence="8" id="KW-1185">Reference proteome</keyword>
<dbReference type="PANTHER" id="PTHR45984">
    <property type="entry name" value="RNA (RNA) POLYMERASE II ASSOCIATED PROTEIN HOMOLOG"/>
    <property type="match status" value="1"/>
</dbReference>
<evidence type="ECO:0000256" key="4">
    <source>
        <dbReference type="ARBA" id="ARBA00022803"/>
    </source>
</evidence>
<evidence type="ECO:0000256" key="2">
    <source>
        <dbReference type="ARBA" id="ARBA00022490"/>
    </source>
</evidence>
<organism evidence="7 8">
    <name type="scientific">Aphis gossypii</name>
    <name type="common">Cotton aphid</name>
    <dbReference type="NCBI Taxonomy" id="80765"/>
    <lineage>
        <taxon>Eukaryota</taxon>
        <taxon>Metazoa</taxon>
        <taxon>Ecdysozoa</taxon>
        <taxon>Arthropoda</taxon>
        <taxon>Hexapoda</taxon>
        <taxon>Insecta</taxon>
        <taxon>Pterygota</taxon>
        <taxon>Neoptera</taxon>
        <taxon>Paraneoptera</taxon>
        <taxon>Hemiptera</taxon>
        <taxon>Sternorrhyncha</taxon>
        <taxon>Aphidomorpha</taxon>
        <taxon>Aphidoidea</taxon>
        <taxon>Aphididae</taxon>
        <taxon>Aphidini</taxon>
        <taxon>Aphis</taxon>
        <taxon>Aphis</taxon>
    </lineage>
</organism>
<keyword evidence="4" id="KW-0802">TPR repeat</keyword>
<keyword evidence="2" id="KW-0963">Cytoplasm</keyword>
<dbReference type="GO" id="GO:0006626">
    <property type="term" value="P:protein targeting to mitochondrion"/>
    <property type="evidence" value="ECO:0007669"/>
    <property type="project" value="TreeGrafter"/>
</dbReference>
<reference evidence="7" key="1">
    <citation type="submission" date="2022-02" db="EMBL/GenBank/DDBJ databases">
        <authorList>
            <person name="King R."/>
        </authorList>
    </citation>
    <scope>NUCLEOTIDE SEQUENCE</scope>
</reference>
<dbReference type="OrthoDB" id="2942533at2759"/>
<dbReference type="PANTHER" id="PTHR45984:SF1">
    <property type="entry name" value="SPAG1 AXONEMAL DYNEIN ASSEMBLY FACTOR"/>
    <property type="match status" value="1"/>
</dbReference>
<name>A0A9P0N9I1_APHGO</name>
<gene>
    <name evidence="7" type="ORF">APHIGO_LOCUS1577</name>
</gene>
<reference evidence="7" key="2">
    <citation type="submission" date="2022-10" db="EMBL/GenBank/DDBJ databases">
        <authorList>
            <consortium name="ENA_rothamsted_submissions"/>
            <consortium name="culmorum"/>
            <person name="King R."/>
        </authorList>
    </citation>
    <scope>NUCLEOTIDE SEQUENCE</scope>
</reference>
<dbReference type="AlphaFoldDB" id="A0A9P0N9I1"/>
<evidence type="ECO:0000256" key="1">
    <source>
        <dbReference type="ARBA" id="ARBA00004496"/>
    </source>
</evidence>
<evidence type="ECO:0000313" key="7">
    <source>
        <dbReference type="EMBL" id="CAH1711404.1"/>
    </source>
</evidence>
<sequence length="653" mass="76042">MNMTDQMAVNQNRSLFEKYGIPLADIDFDYVKTCNDPKILKRIIKILESGEEGLYPALLRETENRLRQIKPDASILNRKLCFAQKSSELSVNENYGDELNDVANWIKKSNQQEKELSSVKKNSKSFMNGHSEPPVRKSIDLTSMFNSEKPEQEFSTPKTTSVKHEPLEASYSKWDKYDPDVEIMKLDNKEKIDKLQAHKKKNMNSNTLSVGLNDSKSFNDRVKSMKNYVDTMSKCGTFKPQDLAMREKELGNECFKSNDYEEAICHYNTSISIHSTPEARNNRAMSFIKLKKHEKALDDLREVIESDSKNIKAHFRRGSCYKAISMYCLALRSFESTLKYDCNNVNALNSVKELRNTIKNIDRKKLIKVREITRHYDGSVWDIEDIFYVSYMELSELIKDKIEHVYEANSIGCIEYCVCDLCPWHEWLQRHKKWGRHKMFKNEVPKKRWQFLTPDIVPKLLSTSLTLETQKPKRLNVTEINSAKINGHHNSTKISNKEINSTKMNGHYNSTNMNGHVINGIDKSPCKNCDDKINMKPVSNVQQFLQIWKIASQKNNYELYHKLLRSIKPNDLPRVIGSNLDEEIMSKFLETLNQKFDRNCELDLIVEYLTAMTKVNRFNLIVKMLDNKVKEDVQPLIDCVHRYKNNNLFSSLL</sequence>
<dbReference type="InterPro" id="IPR011990">
    <property type="entry name" value="TPR-like_helical_dom_sf"/>
</dbReference>
<dbReference type="InterPro" id="IPR051982">
    <property type="entry name" value="CiliaryAsmbly_MitoImport"/>
</dbReference>
<dbReference type="Proteomes" id="UP001154329">
    <property type="component" value="Chromosome 1"/>
</dbReference>
<dbReference type="Pfam" id="PF13877">
    <property type="entry name" value="RPAP3_C"/>
    <property type="match status" value="1"/>
</dbReference>
<feature type="domain" description="RNA-polymerase II-associated protein 3-like C-terminal" evidence="6">
    <location>
        <begin position="538"/>
        <end position="630"/>
    </location>
</feature>